<keyword evidence="1" id="KW-0812">Transmembrane</keyword>
<proteinExistence type="predicted"/>
<evidence type="ECO:0000313" key="2">
    <source>
        <dbReference type="EMBL" id="QIG66067.1"/>
    </source>
</evidence>
<accession>A0A6G6XXK0</accession>
<keyword evidence="3" id="KW-1185">Reference proteome</keyword>
<keyword evidence="1" id="KW-0472">Membrane</keyword>
<gene>
    <name evidence="2" type="ORF">phiOH_p11</name>
</gene>
<feature type="transmembrane region" description="Helical" evidence="1">
    <location>
        <begin position="40"/>
        <end position="59"/>
    </location>
</feature>
<dbReference type="EMBL" id="MT028492">
    <property type="protein sequence ID" value="QIG66067.1"/>
    <property type="molecule type" value="Genomic_DNA"/>
</dbReference>
<organism evidence="2 3">
    <name type="scientific">Ochrobactrum phage vB_OspP_OH</name>
    <dbReference type="NCBI Taxonomy" id="2712957"/>
    <lineage>
        <taxon>Viruses</taxon>
        <taxon>Duplodnaviria</taxon>
        <taxon>Heunggongvirae</taxon>
        <taxon>Uroviricota</taxon>
        <taxon>Caudoviricetes</taxon>
        <taxon>Wolominvirus</taxon>
        <taxon>Wolominvirus OH</taxon>
    </lineage>
</organism>
<sequence>MVQSEYDKIMEQWSNEDRREKRDLGTLYTKKRDLKPVGDAPMWVIAVCVGLIVFGLLGVSY</sequence>
<evidence type="ECO:0000256" key="1">
    <source>
        <dbReference type="SAM" id="Phobius"/>
    </source>
</evidence>
<reference evidence="2 3" key="1">
    <citation type="submission" date="2020-02" db="EMBL/GenBank/DDBJ databases">
        <title>Identification and Characterization of First Virulent Phages, Including a Novel Jumbo Virus, Infecting Ochrobactrum spp.</title>
        <authorList>
            <person name="Decewicz P."/>
            <person name="Golec P."/>
            <person name="Szymczak M."/>
            <person name="Radlinska M."/>
            <person name="Dziewit L."/>
        </authorList>
    </citation>
    <scope>NUCLEOTIDE SEQUENCE [LARGE SCALE GENOMIC DNA]</scope>
</reference>
<keyword evidence="1" id="KW-1133">Transmembrane helix</keyword>
<protein>
    <submittedName>
        <fullName evidence="2">Uncharacterized protein</fullName>
    </submittedName>
</protein>
<name>A0A6G6XXK0_9CAUD</name>
<evidence type="ECO:0000313" key="3">
    <source>
        <dbReference type="Proteomes" id="UP000503046"/>
    </source>
</evidence>
<dbReference type="Proteomes" id="UP000503046">
    <property type="component" value="Segment"/>
</dbReference>